<accession>A0A1F7RYB8</accession>
<gene>
    <name evidence="1" type="ORF">A2W05_07090</name>
</gene>
<name>A0A1F7RYB8_9BACT</name>
<organism evidence="1 2">
    <name type="scientific">Candidatus Schekmanbacteria bacterium RBG_16_38_10</name>
    <dbReference type="NCBI Taxonomy" id="1817879"/>
    <lineage>
        <taxon>Bacteria</taxon>
        <taxon>Candidatus Schekmaniibacteriota</taxon>
    </lineage>
</organism>
<reference evidence="1 2" key="1">
    <citation type="journal article" date="2016" name="Nat. Commun.">
        <title>Thousands of microbial genomes shed light on interconnected biogeochemical processes in an aquifer system.</title>
        <authorList>
            <person name="Anantharaman K."/>
            <person name="Brown C.T."/>
            <person name="Hug L.A."/>
            <person name="Sharon I."/>
            <person name="Castelle C.J."/>
            <person name="Probst A.J."/>
            <person name="Thomas B.C."/>
            <person name="Singh A."/>
            <person name="Wilkins M.J."/>
            <person name="Karaoz U."/>
            <person name="Brodie E.L."/>
            <person name="Williams K.H."/>
            <person name="Hubbard S.S."/>
            <person name="Banfield J.F."/>
        </authorList>
    </citation>
    <scope>NUCLEOTIDE SEQUENCE [LARGE SCALE GENOMIC DNA]</scope>
</reference>
<evidence type="ECO:0000313" key="2">
    <source>
        <dbReference type="Proteomes" id="UP000178797"/>
    </source>
</evidence>
<evidence type="ECO:0000313" key="1">
    <source>
        <dbReference type="EMBL" id="OGL46461.1"/>
    </source>
</evidence>
<sequence>MRLIEELKQINEDYQNGTIEIASGLTFSQSSMLRMIDFYTNSKFLNGQKDSKGRDKPFYQIINTMVDTAVVATDIDTKDIKTEADNETSYDKSFLFNHEIYNWMKETDFAQVLNEMGETRARYGGVLVKKCREKGEEMKVEVVAWKNLVTDQVDIINGVIVEKHYMTPN</sequence>
<dbReference type="Proteomes" id="UP000178797">
    <property type="component" value="Unassembled WGS sequence"/>
</dbReference>
<dbReference type="EMBL" id="MGDE01000087">
    <property type="protein sequence ID" value="OGL46461.1"/>
    <property type="molecule type" value="Genomic_DNA"/>
</dbReference>
<proteinExistence type="predicted"/>
<protein>
    <submittedName>
        <fullName evidence="1">Uncharacterized protein</fullName>
    </submittedName>
</protein>
<comment type="caution">
    <text evidence="1">The sequence shown here is derived from an EMBL/GenBank/DDBJ whole genome shotgun (WGS) entry which is preliminary data.</text>
</comment>
<dbReference type="AlphaFoldDB" id="A0A1F7RYB8"/>